<dbReference type="Gene3D" id="3.40.120.10">
    <property type="entry name" value="Alpha-D-Glucose-1,6-Bisphosphate, subunit A, domain 3"/>
    <property type="match status" value="3"/>
</dbReference>
<comment type="similarity">
    <text evidence="2">Belongs to the phosphohexose mutase family.</text>
</comment>
<dbReference type="InterPro" id="IPR036900">
    <property type="entry name" value="A-D-PHexomutase_C_sf"/>
</dbReference>
<evidence type="ECO:0000256" key="1">
    <source>
        <dbReference type="ARBA" id="ARBA00004514"/>
    </source>
</evidence>
<keyword evidence="4" id="KW-0396">Initiation factor</keyword>
<keyword evidence="11" id="KW-1185">Reference proteome</keyword>
<dbReference type="SUPFAM" id="SSF53448">
    <property type="entry name" value="Nucleotide-diphospho-sugar transferases"/>
    <property type="match status" value="1"/>
</dbReference>
<protein>
    <submittedName>
        <fullName evidence="10">Mannose-1-phosphate guanylyltransferase and mannose-6-phosphate isomerase-related protein</fullName>
    </submittedName>
</protein>
<feature type="domain" description="Alpha-D-phosphohexomutase alpha/beta/alpha" evidence="8">
    <location>
        <begin position="537"/>
        <end position="636"/>
    </location>
</feature>
<reference evidence="10 11" key="2">
    <citation type="journal article" date="2012" name="BMC Genomics">
        <title>The genome of Pelobacter carbinolicus reveals surprising metabolic capabilities and physiological features.</title>
        <authorList>
            <person name="Aklujkar M."/>
            <person name="Haveman S.A."/>
            <person name="Didonato R.Jr."/>
            <person name="Chertkov O."/>
            <person name="Han C.S."/>
            <person name="Land M.L."/>
            <person name="Brown P."/>
            <person name="Lovley D.R."/>
        </authorList>
    </citation>
    <scope>NUCLEOTIDE SEQUENCE [LARGE SCALE GENOMIC DNA]</scope>
    <source>
        <strain evidence="11">DSM 2380 / NBRC 103641 / GraBd1</strain>
    </source>
</reference>
<keyword evidence="10" id="KW-0548">Nucleotidyltransferase</keyword>
<feature type="domain" description="EIF2B subunit epsilon/gamma LbH" evidence="9">
    <location>
        <begin position="252"/>
        <end position="353"/>
    </location>
</feature>
<evidence type="ECO:0000313" key="11">
    <source>
        <dbReference type="Proteomes" id="UP000002534"/>
    </source>
</evidence>
<dbReference type="InterPro" id="IPR005844">
    <property type="entry name" value="A-D-PHexomutase_a/b/a-I"/>
</dbReference>
<evidence type="ECO:0000259" key="6">
    <source>
        <dbReference type="Pfam" id="PF00483"/>
    </source>
</evidence>
<evidence type="ECO:0000259" key="9">
    <source>
        <dbReference type="Pfam" id="PF25084"/>
    </source>
</evidence>
<proteinExistence type="inferred from homology"/>
<dbReference type="Gene3D" id="3.30.310.50">
    <property type="entry name" value="Alpha-D-phosphohexomutase, C-terminal domain"/>
    <property type="match status" value="1"/>
</dbReference>
<dbReference type="Pfam" id="PF02878">
    <property type="entry name" value="PGM_PMM_I"/>
    <property type="match status" value="1"/>
</dbReference>
<keyword evidence="3" id="KW-0963">Cytoplasm</keyword>
<keyword evidence="10" id="KW-0413">Isomerase</keyword>
<dbReference type="CDD" id="cd04181">
    <property type="entry name" value="NTP_transferase"/>
    <property type="match status" value="1"/>
</dbReference>
<comment type="subcellular location">
    <subcellularLocation>
        <location evidence="1">Cytoplasm</location>
        <location evidence="1">Cytosol</location>
    </subcellularLocation>
</comment>
<dbReference type="SUPFAM" id="SSF55957">
    <property type="entry name" value="Phosphoglucomutase, C-terminal domain"/>
    <property type="match status" value="1"/>
</dbReference>
<dbReference type="Pfam" id="PF00483">
    <property type="entry name" value="NTP_transferase"/>
    <property type="match status" value="1"/>
</dbReference>
<dbReference type="AlphaFoldDB" id="Q3A0B4"/>
<feature type="domain" description="Alpha-D-phosphohexomutase alpha/beta/alpha" evidence="7">
    <location>
        <begin position="387"/>
        <end position="517"/>
    </location>
</feature>
<evidence type="ECO:0000256" key="2">
    <source>
        <dbReference type="ARBA" id="ARBA00010231"/>
    </source>
</evidence>
<keyword evidence="10" id="KW-0808">Transferase</keyword>
<evidence type="ECO:0000256" key="5">
    <source>
        <dbReference type="ARBA" id="ARBA00022917"/>
    </source>
</evidence>
<dbReference type="RefSeq" id="WP_011342746.1">
    <property type="nucleotide sequence ID" value="NC_007498.2"/>
</dbReference>
<evidence type="ECO:0000313" key="10">
    <source>
        <dbReference type="EMBL" id="ABA90193.1"/>
    </source>
</evidence>
<dbReference type="HOGENOM" id="CLU_017652_1_0_7"/>
<reference evidence="11" key="1">
    <citation type="submission" date="2005-10" db="EMBL/GenBank/DDBJ databases">
        <title>Complete sequence of Pelobacter carbinolicus DSM 2380.</title>
        <authorList>
            <person name="Copeland A."/>
            <person name="Lucas S."/>
            <person name="Lapidus A."/>
            <person name="Barry K."/>
            <person name="Detter J.C."/>
            <person name="Glavina T."/>
            <person name="Hammon N."/>
            <person name="Israni S."/>
            <person name="Pitluck S."/>
            <person name="Chertkov O."/>
            <person name="Schmutz J."/>
            <person name="Larimer F."/>
            <person name="Land M."/>
            <person name="Kyrpides N."/>
            <person name="Ivanova N."/>
            <person name="Richardson P."/>
        </authorList>
    </citation>
    <scope>NUCLEOTIDE SEQUENCE [LARGE SCALE GENOMIC DNA]</scope>
    <source>
        <strain evidence="11">DSM 2380 / NBRC 103641 / GraBd1</strain>
    </source>
</reference>
<dbReference type="SUPFAM" id="SSF53738">
    <property type="entry name" value="Phosphoglucomutase, first 3 domains"/>
    <property type="match status" value="3"/>
</dbReference>
<dbReference type="InterPro" id="IPR016055">
    <property type="entry name" value="A-D-PHexomutase_a/b/a-I/II/III"/>
</dbReference>
<organism evidence="10 11">
    <name type="scientific">Syntrophotalea carbinolica (strain DSM 2380 / NBRC 103641 / GraBd1)</name>
    <name type="common">Pelobacter carbinolicus</name>
    <dbReference type="NCBI Taxonomy" id="338963"/>
    <lineage>
        <taxon>Bacteria</taxon>
        <taxon>Pseudomonadati</taxon>
        <taxon>Thermodesulfobacteriota</taxon>
        <taxon>Desulfuromonadia</taxon>
        <taxon>Desulfuromonadales</taxon>
        <taxon>Syntrophotaleaceae</taxon>
        <taxon>Syntrophotalea</taxon>
    </lineage>
</organism>
<dbReference type="InterPro" id="IPR005845">
    <property type="entry name" value="A-D-PHexomutase_a/b/a-II"/>
</dbReference>
<dbReference type="PANTHER" id="PTHR22572">
    <property type="entry name" value="SUGAR-1-PHOSPHATE GUANYL TRANSFERASE"/>
    <property type="match status" value="1"/>
</dbReference>
<dbReference type="InterPro" id="IPR029044">
    <property type="entry name" value="Nucleotide-diphossugar_trans"/>
</dbReference>
<dbReference type="GO" id="GO:0005975">
    <property type="term" value="P:carbohydrate metabolic process"/>
    <property type="evidence" value="ECO:0007669"/>
    <property type="project" value="InterPro"/>
</dbReference>
<dbReference type="EMBL" id="CP000142">
    <property type="protein sequence ID" value="ABA90193.1"/>
    <property type="molecule type" value="Genomic_DNA"/>
</dbReference>
<evidence type="ECO:0000256" key="4">
    <source>
        <dbReference type="ARBA" id="ARBA00022540"/>
    </source>
</evidence>
<dbReference type="GO" id="GO:0016779">
    <property type="term" value="F:nucleotidyltransferase activity"/>
    <property type="evidence" value="ECO:0007669"/>
    <property type="project" value="UniProtKB-KW"/>
</dbReference>
<dbReference type="STRING" id="338963.Pcar_2958"/>
<dbReference type="Gene3D" id="3.90.550.10">
    <property type="entry name" value="Spore Coat Polysaccharide Biosynthesis Protein SpsA, Chain A"/>
    <property type="match status" value="1"/>
</dbReference>
<dbReference type="InterPro" id="IPR050486">
    <property type="entry name" value="Mannose-1P_guanyltransferase"/>
</dbReference>
<dbReference type="InterPro" id="IPR056764">
    <property type="entry name" value="LbH_EIF2B3/5"/>
</dbReference>
<evidence type="ECO:0000259" key="7">
    <source>
        <dbReference type="Pfam" id="PF02878"/>
    </source>
</evidence>
<dbReference type="Pfam" id="PF25084">
    <property type="entry name" value="LbH_EIF2B"/>
    <property type="match status" value="1"/>
</dbReference>
<dbReference type="eggNOG" id="COG1109">
    <property type="taxonomic scope" value="Bacteria"/>
</dbReference>
<dbReference type="KEGG" id="pca:Pcar_2958"/>
<sequence>MKAVIMAGGFGTRMQPLTINLPKPMVPLVNQPIMSHIIDLLKAHGISDVIMLLFHQPEIIKNYFGDGSELGVRITYVTPLEDFGTAGAVKAAAPYLDERFLVISGDLLTDFDLGAVLSFHEEKQALATITLTSVEDPLQFGVVITDQQGAITKFLEKPGWGEVFSDTINTGIYVLEPEVLEMIPEETNRDWSKDIFPRMLEEGRPLYGCLQQGYWADIGNTDAYLETCRDLWHGKVAASLPEPTLSDGSRQIYLGTDTLVAEADLSLLEGMVVIGDNSQVLGRAQLKNCIVGRNCVIEDEVELEDTILWDNVYVKRGCRLFGTVAGHRTRLGRGVVAEENTVIGDETNVGDEVYLRKDVKIWPRKSIESGSIVSTNLIWGDKWRKSLFEGASVRGLSNVELSPEFCAKLGAAYGSVLPRDSYVITSRDGQRSSRMLKRAFLGGLLSTGVNVRDIKQMPLPVMSYKLGTFGEVGGVHFHQFRDDPAATEIQFYDAEGFEISSGTAKSIERIFFKENFRRVHYAEPGEIRELPQLNAFYREGFQRALDAQLLRSFAPKVVIDLNHSPAGELLPGLLSDLGCEVVALNSHVEAGRSAVTPEQTSRAMEQLARITGTLEATAGFWLDPSGEQLRIIDESGVLLSETEALGVVVSLVSRCESTGNLVLPVSAPMAMERIAQDGGLTTRAVKNDARALLEAVAERGGLLTATMDGRFALPVFQGHFDGMFAAAKILEMLGRTGMSLGAMRRTLPARAYRHTQVPCSRQLKGGLMRKMSEHSVNLDASFIDGVKVRFDDDWVLVLPDQYRPVMHIVADSPDAQRAESLLVSYQGKVETWKKELTNSQAR</sequence>
<dbReference type="GO" id="GO:0016868">
    <property type="term" value="F:intramolecular phosphotransferase activity"/>
    <property type="evidence" value="ECO:0007669"/>
    <property type="project" value="InterPro"/>
</dbReference>
<feature type="domain" description="Nucleotidyl transferase" evidence="6">
    <location>
        <begin position="2"/>
        <end position="230"/>
    </location>
</feature>
<dbReference type="Proteomes" id="UP000002534">
    <property type="component" value="Chromosome"/>
</dbReference>
<name>Q3A0B4_SYNC1</name>
<dbReference type="SUPFAM" id="SSF51161">
    <property type="entry name" value="Trimeric LpxA-like enzymes"/>
    <property type="match status" value="1"/>
</dbReference>
<dbReference type="CDD" id="cd05805">
    <property type="entry name" value="MPG1_transferase"/>
    <property type="match status" value="1"/>
</dbReference>
<evidence type="ECO:0000256" key="3">
    <source>
        <dbReference type="ARBA" id="ARBA00022490"/>
    </source>
</evidence>
<keyword evidence="5" id="KW-0648">Protein biosynthesis</keyword>
<gene>
    <name evidence="10" type="ordered locus">Pcar_2958</name>
</gene>
<dbReference type="Pfam" id="PF02879">
    <property type="entry name" value="PGM_PMM_II"/>
    <property type="match status" value="1"/>
</dbReference>
<accession>Q3A0B4</accession>
<dbReference type="InterPro" id="IPR011004">
    <property type="entry name" value="Trimer_LpxA-like_sf"/>
</dbReference>
<dbReference type="Gene3D" id="2.160.10.10">
    <property type="entry name" value="Hexapeptide repeat proteins"/>
    <property type="match status" value="1"/>
</dbReference>
<dbReference type="OrthoDB" id="9788272at2"/>
<dbReference type="InterPro" id="IPR005835">
    <property type="entry name" value="NTP_transferase_dom"/>
</dbReference>
<evidence type="ECO:0000259" key="8">
    <source>
        <dbReference type="Pfam" id="PF02879"/>
    </source>
</evidence>
<dbReference type="eggNOG" id="COG1208">
    <property type="taxonomic scope" value="Bacteria"/>
</dbReference>